<dbReference type="PANTHER" id="PTHR30502">
    <property type="entry name" value="2-KETO-3-DEOXY-L-RHAMNONATE ALDOLASE"/>
    <property type="match status" value="1"/>
</dbReference>
<dbReference type="PANTHER" id="PTHR30502:SF0">
    <property type="entry name" value="PHOSPHOENOLPYRUVATE CARBOXYLASE FAMILY PROTEIN"/>
    <property type="match status" value="1"/>
</dbReference>
<dbReference type="GO" id="GO:0046872">
    <property type="term" value="F:metal ion binding"/>
    <property type="evidence" value="ECO:0007669"/>
    <property type="project" value="UniProtKB-KW"/>
</dbReference>
<gene>
    <name evidence="5" type="ORF">DK847_18310</name>
</gene>
<evidence type="ECO:0000256" key="3">
    <source>
        <dbReference type="ARBA" id="ARBA00023239"/>
    </source>
</evidence>
<evidence type="ECO:0000256" key="1">
    <source>
        <dbReference type="ARBA" id="ARBA00005568"/>
    </source>
</evidence>
<accession>A0A2W2ASI4</accession>
<dbReference type="Proteomes" id="UP000248795">
    <property type="component" value="Unassembled WGS sequence"/>
</dbReference>
<dbReference type="GO" id="GO:0016832">
    <property type="term" value="F:aldehyde-lyase activity"/>
    <property type="evidence" value="ECO:0007669"/>
    <property type="project" value="TreeGrafter"/>
</dbReference>
<name>A0A2W2ASI4_9HYPH</name>
<sequence>MSVPSAALASQVARLPFDGVCLDMQHGMIGFPDAVGMIAAINAAGRPALVRSLWNDAATPGQCFDAGASCVIAPMVNTRAQAEALVRAAKYPPMGARSWGGYTALQASGLTPAEYLREANRMTMVFAMVETVEALENVEAIAATPGLDGLFVGPSDLSITLSKGAGVDKTGKETLAAMARVAQAARANGIVAGAFGGSAEVIKTYLGLGYTFIAAAVDVDLMQWGAADLNRTLAG</sequence>
<feature type="domain" description="HpcH/HpaI aldolase/citrate lyase" evidence="4">
    <location>
        <begin position="5"/>
        <end position="221"/>
    </location>
</feature>
<dbReference type="Pfam" id="PF03328">
    <property type="entry name" value="HpcH_HpaI"/>
    <property type="match status" value="1"/>
</dbReference>
<dbReference type="InterPro" id="IPR050251">
    <property type="entry name" value="HpcH-HpaI_aldolase"/>
</dbReference>
<comment type="similarity">
    <text evidence="1">Belongs to the HpcH/HpaI aldolase family.</text>
</comment>
<dbReference type="SUPFAM" id="SSF51621">
    <property type="entry name" value="Phosphoenolpyruvate/pyruvate domain"/>
    <property type="match status" value="1"/>
</dbReference>
<dbReference type="GO" id="GO:0005737">
    <property type="term" value="C:cytoplasm"/>
    <property type="evidence" value="ECO:0007669"/>
    <property type="project" value="TreeGrafter"/>
</dbReference>
<evidence type="ECO:0000259" key="4">
    <source>
        <dbReference type="Pfam" id="PF03328"/>
    </source>
</evidence>
<protein>
    <submittedName>
        <fullName evidence="5">Hydroxyacid aldolase</fullName>
    </submittedName>
</protein>
<dbReference type="EMBL" id="QKVK01000010">
    <property type="protein sequence ID" value="PZF75470.1"/>
    <property type="molecule type" value="Genomic_DNA"/>
</dbReference>
<keyword evidence="6" id="KW-1185">Reference proteome</keyword>
<evidence type="ECO:0000256" key="2">
    <source>
        <dbReference type="ARBA" id="ARBA00022723"/>
    </source>
</evidence>
<keyword evidence="3" id="KW-0456">Lyase</keyword>
<dbReference type="InterPro" id="IPR005000">
    <property type="entry name" value="Aldolase/citrate-lyase_domain"/>
</dbReference>
<evidence type="ECO:0000313" key="5">
    <source>
        <dbReference type="EMBL" id="PZF75470.1"/>
    </source>
</evidence>
<dbReference type="Gene3D" id="3.20.20.60">
    <property type="entry name" value="Phosphoenolpyruvate-binding domains"/>
    <property type="match status" value="1"/>
</dbReference>
<dbReference type="AlphaFoldDB" id="A0A2W2ASI4"/>
<reference evidence="6" key="1">
    <citation type="submission" date="2018-06" db="EMBL/GenBank/DDBJ databases">
        <title>Aestuariibacter litoralis strain KCTC 52945T.</title>
        <authorList>
            <person name="Li X."/>
            <person name="Salam N."/>
            <person name="Li J.-L."/>
            <person name="Chen Y.-M."/>
            <person name="Yang Z.-W."/>
            <person name="Zhang L.-Y."/>
            <person name="Han M.-X."/>
            <person name="Xiao M."/>
            <person name="Li W.-J."/>
        </authorList>
    </citation>
    <scope>NUCLEOTIDE SEQUENCE [LARGE SCALE GENOMIC DNA]</scope>
    <source>
        <strain evidence="6">KCTC 52945</strain>
    </source>
</reference>
<evidence type="ECO:0000313" key="6">
    <source>
        <dbReference type="Proteomes" id="UP000248795"/>
    </source>
</evidence>
<dbReference type="InterPro" id="IPR040442">
    <property type="entry name" value="Pyrv_kinase-like_dom_sf"/>
</dbReference>
<dbReference type="InterPro" id="IPR015813">
    <property type="entry name" value="Pyrv/PenolPyrv_kinase-like_dom"/>
</dbReference>
<organism evidence="5 6">
    <name type="scientific">Aestuariivirga litoralis</name>
    <dbReference type="NCBI Taxonomy" id="2650924"/>
    <lineage>
        <taxon>Bacteria</taxon>
        <taxon>Pseudomonadati</taxon>
        <taxon>Pseudomonadota</taxon>
        <taxon>Alphaproteobacteria</taxon>
        <taxon>Hyphomicrobiales</taxon>
        <taxon>Aestuariivirgaceae</taxon>
        <taxon>Aestuariivirga</taxon>
    </lineage>
</organism>
<keyword evidence="2" id="KW-0479">Metal-binding</keyword>
<proteinExistence type="inferred from homology"/>
<comment type="caution">
    <text evidence="5">The sequence shown here is derived from an EMBL/GenBank/DDBJ whole genome shotgun (WGS) entry which is preliminary data.</text>
</comment>